<dbReference type="RefSeq" id="WP_010410895.1">
    <property type="nucleotide sequence ID" value="NZ_MCRM02000024.1"/>
</dbReference>
<dbReference type="EMBL" id="MCRM02000024">
    <property type="protein sequence ID" value="PNV73306.1"/>
    <property type="molecule type" value="Genomic_DNA"/>
</dbReference>
<reference evidence="1" key="1">
    <citation type="submission" date="2018-01" db="EMBL/GenBank/DDBJ databases">
        <title>Genomic characterization of Leptospira inadai serogroup Lyme isolated from captured rat in Brazil and comparative analysis with human reference strain.</title>
        <authorList>
            <person name="Moreno L.Z."/>
            <person name="Loureiro A.P."/>
            <person name="Miraglia F."/>
            <person name="Kremer F.S."/>
            <person name="Eslabao M.R."/>
            <person name="Dellagostin O.A."/>
            <person name="Lilenbaum W."/>
            <person name="Moreno A.M."/>
        </authorList>
    </citation>
    <scope>NUCLEOTIDE SEQUENCE [LARGE SCALE GENOMIC DNA]</scope>
    <source>
        <strain evidence="1">M34/99</strain>
    </source>
</reference>
<gene>
    <name evidence="1" type="ORF">BES34_017590</name>
</gene>
<name>A0ABX4YF19_9LEPT</name>
<accession>A0ABX4YF19</accession>
<organism evidence="1 2">
    <name type="scientific">Leptospira inadai serovar Lyme</name>
    <dbReference type="NCBI Taxonomy" id="293084"/>
    <lineage>
        <taxon>Bacteria</taxon>
        <taxon>Pseudomonadati</taxon>
        <taxon>Spirochaetota</taxon>
        <taxon>Spirochaetia</taxon>
        <taxon>Leptospirales</taxon>
        <taxon>Leptospiraceae</taxon>
        <taxon>Leptospira</taxon>
    </lineage>
</organism>
<keyword evidence="2" id="KW-1185">Reference proteome</keyword>
<evidence type="ECO:0000313" key="1">
    <source>
        <dbReference type="EMBL" id="PNV73306.1"/>
    </source>
</evidence>
<proteinExistence type="predicted"/>
<comment type="caution">
    <text evidence="1">The sequence shown here is derived from an EMBL/GenBank/DDBJ whole genome shotgun (WGS) entry which is preliminary data.</text>
</comment>
<protein>
    <submittedName>
        <fullName evidence="1">Uncharacterized protein</fullName>
    </submittedName>
</protein>
<evidence type="ECO:0000313" key="2">
    <source>
        <dbReference type="Proteomes" id="UP000094669"/>
    </source>
</evidence>
<dbReference type="Proteomes" id="UP000094669">
    <property type="component" value="Unassembled WGS sequence"/>
</dbReference>
<sequence>MNIKRILYFLISSILYFQISTPVSAFGTFSEGWMVAKLIQFESRGIIYESYEGILEITYFDPLEECEAAKDECFTPVKKKAAFSVRPENVNLVNFLSKNLNQTILVQYRIHRIKAISLSTDREVVDAQFQENILPKTSKARDPKERLTVWIHANEDAAADKFVDRKTGGKRNFSVFGRILSLEYKGTLVGTYEGLYIDESRGKVHPFSVTSEDMAGFAWRALKYNGKYYLGISVAYVSGLRESDYDLFEINFKGPAGTLEGAQFK</sequence>